<dbReference type="SUPFAM" id="SSF53474">
    <property type="entry name" value="alpha/beta-Hydrolases"/>
    <property type="match status" value="1"/>
</dbReference>
<dbReference type="AlphaFoldDB" id="A0A7Y9TSD0"/>
<accession>A0A7Y9TSD0</accession>
<sequence length="401" mass="44174">MQSKLRSRLLLITSAAVAILFSVAQPLPGQRQKLAKDPTGTPDILHTPTGTVETGTLNNAAYRIDVPANWNHSLVVFYHGYSETPYVYHPPHPLSGQNRPMFDRGYAVIQSGYSTTGWALDQAITETENLRRYFIRKYGQPRETFVAGGSMGGLLTDITLERNPKPYIGGLDLCGAVGPTYESFTRRFADRAAFDSYFPGLLPPLVPPPSSGYPAPSPENEASKRKIADALKDHPAAASAMRNLMSLHSDADVAHMIGYYTFVIADYQHKAGGNPFDNRNYLYTGTNPTSTADDNKLNDTVHRYAADPAARRYLIDHYTPNGRLTKPMLALHTTYDPFIPGTTLALYGHIVEQAGFGDHYVQQYVHRDGHCAISPEEVGIAFDELVTWVHTGKAPTPGLLH</sequence>
<dbReference type="InterPro" id="IPR029058">
    <property type="entry name" value="AB_hydrolase_fold"/>
</dbReference>
<dbReference type="EMBL" id="JACCCW010000001">
    <property type="protein sequence ID" value="NYF78898.1"/>
    <property type="molecule type" value="Genomic_DNA"/>
</dbReference>
<evidence type="ECO:0000313" key="2">
    <source>
        <dbReference type="EMBL" id="NYF78898.1"/>
    </source>
</evidence>
<proteinExistence type="predicted"/>
<organism evidence="2 3">
    <name type="scientific">Granulicella arctica</name>
    <dbReference type="NCBI Taxonomy" id="940613"/>
    <lineage>
        <taxon>Bacteria</taxon>
        <taxon>Pseudomonadati</taxon>
        <taxon>Acidobacteriota</taxon>
        <taxon>Terriglobia</taxon>
        <taxon>Terriglobales</taxon>
        <taxon>Acidobacteriaceae</taxon>
        <taxon>Granulicella</taxon>
    </lineage>
</organism>
<dbReference type="GO" id="GO:0016787">
    <property type="term" value="F:hydrolase activity"/>
    <property type="evidence" value="ECO:0007669"/>
    <property type="project" value="UniProtKB-KW"/>
</dbReference>
<name>A0A7Y9TSD0_9BACT</name>
<dbReference type="Gene3D" id="3.40.50.1820">
    <property type="entry name" value="alpha/beta hydrolase"/>
    <property type="match status" value="1"/>
</dbReference>
<keyword evidence="2" id="KW-0378">Hydrolase</keyword>
<dbReference type="Proteomes" id="UP000589520">
    <property type="component" value="Unassembled WGS sequence"/>
</dbReference>
<reference evidence="2 3" key="1">
    <citation type="submission" date="2020-07" db="EMBL/GenBank/DDBJ databases">
        <title>Genomic Encyclopedia of Type Strains, Phase IV (KMG-V): Genome sequencing to study the core and pangenomes of soil and plant-associated prokaryotes.</title>
        <authorList>
            <person name="Whitman W."/>
        </authorList>
    </citation>
    <scope>NUCLEOTIDE SEQUENCE [LARGE SCALE GENOMIC DNA]</scope>
    <source>
        <strain evidence="2 3">X4EP2</strain>
    </source>
</reference>
<evidence type="ECO:0000313" key="3">
    <source>
        <dbReference type="Proteomes" id="UP000589520"/>
    </source>
</evidence>
<protein>
    <submittedName>
        <fullName evidence="2">Alpha-beta hydrolase superfamily lysophospholipase</fullName>
    </submittedName>
</protein>
<evidence type="ECO:0000256" key="1">
    <source>
        <dbReference type="SAM" id="SignalP"/>
    </source>
</evidence>
<keyword evidence="1" id="KW-0732">Signal</keyword>
<keyword evidence="3" id="KW-1185">Reference proteome</keyword>
<feature type="signal peptide" evidence="1">
    <location>
        <begin position="1"/>
        <end position="24"/>
    </location>
</feature>
<feature type="chain" id="PRO_5031040448" evidence="1">
    <location>
        <begin position="25"/>
        <end position="401"/>
    </location>
</feature>
<gene>
    <name evidence="2" type="ORF">HDF17_001185</name>
</gene>
<dbReference type="RefSeq" id="WP_179488703.1">
    <property type="nucleotide sequence ID" value="NZ_JACCCW010000001.1"/>
</dbReference>
<comment type="caution">
    <text evidence="2">The sequence shown here is derived from an EMBL/GenBank/DDBJ whole genome shotgun (WGS) entry which is preliminary data.</text>
</comment>